<dbReference type="PANTHER" id="PTHR19443:SF16">
    <property type="entry name" value="HEXOKINASE TYPE 1-RELATED"/>
    <property type="match status" value="1"/>
</dbReference>
<evidence type="ECO:0000259" key="14">
    <source>
        <dbReference type="Pfam" id="PF03727"/>
    </source>
</evidence>
<dbReference type="PROSITE" id="PS51748">
    <property type="entry name" value="HEXOKINASE_2"/>
    <property type="match status" value="1"/>
</dbReference>
<evidence type="ECO:0000256" key="1">
    <source>
        <dbReference type="ARBA" id="ARBA00004888"/>
    </source>
</evidence>
<dbReference type="PRINTS" id="PR00475">
    <property type="entry name" value="HEXOKINASE"/>
</dbReference>
<evidence type="ECO:0000256" key="11">
    <source>
        <dbReference type="ARBA" id="ARBA00048160"/>
    </source>
</evidence>
<comment type="pathway">
    <text evidence="2">Carbohydrate metabolism; hexose metabolism.</text>
</comment>
<dbReference type="InterPro" id="IPR022672">
    <property type="entry name" value="Hexokinase_N"/>
</dbReference>
<accession>A0ABP1RWB5</accession>
<dbReference type="Gene3D" id="3.30.420.40">
    <property type="match status" value="1"/>
</dbReference>
<keyword evidence="5 12" id="KW-0547">Nucleotide-binding</keyword>
<dbReference type="Proteomes" id="UP001642540">
    <property type="component" value="Unassembled WGS sequence"/>
</dbReference>
<proteinExistence type="inferred from homology"/>
<dbReference type="InterPro" id="IPR043129">
    <property type="entry name" value="ATPase_NBD"/>
</dbReference>
<name>A0ABP1RWB5_9HEXA</name>
<dbReference type="InterPro" id="IPR019807">
    <property type="entry name" value="Hexokinase_BS"/>
</dbReference>
<comment type="catalytic activity">
    <reaction evidence="11">
        <text>D-glucose + ATP = D-glucose 6-phosphate + ADP + H(+)</text>
        <dbReference type="Rhea" id="RHEA:17825"/>
        <dbReference type="ChEBI" id="CHEBI:4167"/>
        <dbReference type="ChEBI" id="CHEBI:15378"/>
        <dbReference type="ChEBI" id="CHEBI:30616"/>
        <dbReference type="ChEBI" id="CHEBI:61548"/>
        <dbReference type="ChEBI" id="CHEBI:456216"/>
        <dbReference type="EC" id="2.7.1.1"/>
    </reaction>
    <physiologicalReaction direction="left-to-right" evidence="11">
        <dbReference type="Rhea" id="RHEA:17826"/>
    </physiologicalReaction>
</comment>
<feature type="domain" description="Hexokinase C-terminal" evidence="14">
    <location>
        <begin position="210"/>
        <end position="444"/>
    </location>
</feature>
<gene>
    <name evidence="15" type="ORF">ODALV1_LOCUS26796</name>
</gene>
<comment type="catalytic activity">
    <reaction evidence="9">
        <text>a D-hexose + ATP = a D-hexose 6-phosphate + ADP + H(+)</text>
        <dbReference type="Rhea" id="RHEA:22740"/>
        <dbReference type="ChEBI" id="CHEBI:4194"/>
        <dbReference type="ChEBI" id="CHEBI:15378"/>
        <dbReference type="ChEBI" id="CHEBI:30616"/>
        <dbReference type="ChEBI" id="CHEBI:229467"/>
        <dbReference type="ChEBI" id="CHEBI:456216"/>
        <dbReference type="EC" id="2.7.1.1"/>
    </reaction>
    <physiologicalReaction direction="left-to-right" evidence="9">
        <dbReference type="Rhea" id="RHEA:22741"/>
    </physiologicalReaction>
</comment>
<evidence type="ECO:0000313" key="15">
    <source>
        <dbReference type="EMBL" id="CAL8137163.1"/>
    </source>
</evidence>
<keyword evidence="7 12" id="KW-0067">ATP-binding</keyword>
<evidence type="ECO:0000256" key="9">
    <source>
        <dbReference type="ARBA" id="ARBA00044613"/>
    </source>
</evidence>
<dbReference type="InterPro" id="IPR001312">
    <property type="entry name" value="Hexokinase"/>
</dbReference>
<dbReference type="SUPFAM" id="SSF53067">
    <property type="entry name" value="Actin-like ATPase domain"/>
    <property type="match status" value="2"/>
</dbReference>
<evidence type="ECO:0000256" key="5">
    <source>
        <dbReference type="ARBA" id="ARBA00022741"/>
    </source>
</evidence>
<dbReference type="InterPro" id="IPR022673">
    <property type="entry name" value="Hexokinase_C"/>
</dbReference>
<dbReference type="PROSITE" id="PS00378">
    <property type="entry name" value="HEXOKINASE_1"/>
    <property type="match status" value="1"/>
</dbReference>
<sequence length="459" mass="50202">MSAVTDKIKEICQDLILSDEKIVQVRDLMNKEINKGLGRETNPQAKIKCFPTYVRQLPNGKETGKFLALDLGGTNFRVLLIELAGGIAHSKMVSKIFAVPNDIMVGPGEQLFDHIAQCLSVFMHEHGVQNEKIPLGFTFSFPCRQEGLTKGVLVTWTKGFSCSNVEGKDVVSMLNDAIRRRGDVEIDVLAVLNDTTGTLMSCAYKNPECRIGLIIGTGTNACYVEKLDKVGTWDGDFSEPQQVVINLEWGAFGDDGCLDFIFTEYDRDVDTNSINVGKQVFEKMISGMYMGELAGLALRRLCREGLLFNGKGSERFNERGSFHTKYISEIEGEKNGEMVNCQAILDELGVTGYTDEDCRHVRYVCELVSRRAAALVCAGLACLLNRIGEKHAVVAVDGSVYRYHPAFHNLMTAGISKLIDPGLGFDLMLSEDGSGRGAALVAAVAARVTAEKAELALAS</sequence>
<evidence type="ECO:0000256" key="3">
    <source>
        <dbReference type="ARBA" id="ARBA00009225"/>
    </source>
</evidence>
<organism evidence="15 16">
    <name type="scientific">Orchesella dallaii</name>
    <dbReference type="NCBI Taxonomy" id="48710"/>
    <lineage>
        <taxon>Eukaryota</taxon>
        <taxon>Metazoa</taxon>
        <taxon>Ecdysozoa</taxon>
        <taxon>Arthropoda</taxon>
        <taxon>Hexapoda</taxon>
        <taxon>Collembola</taxon>
        <taxon>Entomobryomorpha</taxon>
        <taxon>Entomobryoidea</taxon>
        <taxon>Orchesellidae</taxon>
        <taxon>Orchesellinae</taxon>
        <taxon>Orchesella</taxon>
    </lineage>
</organism>
<keyword evidence="6 12" id="KW-0418">Kinase</keyword>
<keyword evidence="4 12" id="KW-0808">Transferase</keyword>
<comment type="pathway">
    <text evidence="1">Carbohydrate degradation; glycolysis; D-glyceraldehyde 3-phosphate and glycerone phosphate from D-glucose: step 1/4.</text>
</comment>
<dbReference type="Gene3D" id="3.40.367.20">
    <property type="match status" value="1"/>
</dbReference>
<evidence type="ECO:0000256" key="10">
    <source>
        <dbReference type="ARBA" id="ARBA00047905"/>
    </source>
</evidence>
<dbReference type="PANTHER" id="PTHR19443">
    <property type="entry name" value="HEXOKINASE"/>
    <property type="match status" value="1"/>
</dbReference>
<evidence type="ECO:0000256" key="12">
    <source>
        <dbReference type="RuleBase" id="RU362007"/>
    </source>
</evidence>
<keyword evidence="8 12" id="KW-0324">Glycolysis</keyword>
<evidence type="ECO:0000259" key="13">
    <source>
        <dbReference type="Pfam" id="PF00349"/>
    </source>
</evidence>
<dbReference type="CDD" id="cd24019">
    <property type="entry name" value="ASKHA_NBD_HK_meta"/>
    <property type="match status" value="1"/>
</dbReference>
<evidence type="ECO:0000256" key="8">
    <source>
        <dbReference type="ARBA" id="ARBA00023152"/>
    </source>
</evidence>
<evidence type="ECO:0000256" key="2">
    <source>
        <dbReference type="ARBA" id="ARBA00005028"/>
    </source>
</evidence>
<evidence type="ECO:0000256" key="6">
    <source>
        <dbReference type="ARBA" id="ARBA00022777"/>
    </source>
</evidence>
<dbReference type="Pfam" id="PF00349">
    <property type="entry name" value="Hexokinase_1"/>
    <property type="match status" value="1"/>
</dbReference>
<evidence type="ECO:0000256" key="7">
    <source>
        <dbReference type="ARBA" id="ARBA00022840"/>
    </source>
</evidence>
<comment type="similarity">
    <text evidence="3 12">Belongs to the hexokinase family.</text>
</comment>
<comment type="caution">
    <text evidence="15">The sequence shown here is derived from an EMBL/GenBank/DDBJ whole genome shotgun (WGS) entry which is preliminary data.</text>
</comment>
<feature type="domain" description="Hexokinase N-terminal" evidence="13">
    <location>
        <begin position="8"/>
        <end position="204"/>
    </location>
</feature>
<dbReference type="EMBL" id="CAXLJM020000114">
    <property type="protein sequence ID" value="CAL8137163.1"/>
    <property type="molecule type" value="Genomic_DNA"/>
</dbReference>
<evidence type="ECO:0000256" key="4">
    <source>
        <dbReference type="ARBA" id="ARBA00022679"/>
    </source>
</evidence>
<keyword evidence="16" id="KW-1185">Reference proteome</keyword>
<protein>
    <recommendedName>
        <fullName evidence="12">Phosphotransferase</fullName>
        <ecNumber evidence="12">2.7.1.-</ecNumber>
    </recommendedName>
</protein>
<evidence type="ECO:0000313" key="16">
    <source>
        <dbReference type="Proteomes" id="UP001642540"/>
    </source>
</evidence>
<reference evidence="15 16" key="1">
    <citation type="submission" date="2024-08" db="EMBL/GenBank/DDBJ databases">
        <authorList>
            <person name="Cucini C."/>
            <person name="Frati F."/>
        </authorList>
    </citation>
    <scope>NUCLEOTIDE SEQUENCE [LARGE SCALE GENOMIC DNA]</scope>
</reference>
<dbReference type="Pfam" id="PF03727">
    <property type="entry name" value="Hexokinase_2"/>
    <property type="match status" value="1"/>
</dbReference>
<comment type="catalytic activity">
    <reaction evidence="10">
        <text>D-fructose + ATP = D-fructose 6-phosphate + ADP + H(+)</text>
        <dbReference type="Rhea" id="RHEA:16125"/>
        <dbReference type="ChEBI" id="CHEBI:15378"/>
        <dbReference type="ChEBI" id="CHEBI:30616"/>
        <dbReference type="ChEBI" id="CHEBI:37721"/>
        <dbReference type="ChEBI" id="CHEBI:61527"/>
        <dbReference type="ChEBI" id="CHEBI:456216"/>
        <dbReference type="EC" id="2.7.1.1"/>
    </reaction>
    <physiologicalReaction direction="left-to-right" evidence="10">
        <dbReference type="Rhea" id="RHEA:16126"/>
    </physiologicalReaction>
</comment>
<dbReference type="EC" id="2.7.1.-" evidence="12"/>